<feature type="domain" description="N-acetyltransferase" evidence="3">
    <location>
        <begin position="6"/>
        <end position="151"/>
    </location>
</feature>
<evidence type="ECO:0000256" key="2">
    <source>
        <dbReference type="ARBA" id="ARBA00023315"/>
    </source>
</evidence>
<name>A0A2T5HBI0_9RHOB</name>
<dbReference type="Pfam" id="PF00583">
    <property type="entry name" value="Acetyltransf_1"/>
    <property type="match status" value="1"/>
</dbReference>
<dbReference type="CDD" id="cd04301">
    <property type="entry name" value="NAT_SF"/>
    <property type="match status" value="1"/>
</dbReference>
<dbReference type="InterPro" id="IPR000182">
    <property type="entry name" value="GNAT_dom"/>
</dbReference>
<keyword evidence="1 4" id="KW-0808">Transferase</keyword>
<keyword evidence="2" id="KW-0012">Acyltransferase</keyword>
<keyword evidence="5" id="KW-1185">Reference proteome</keyword>
<accession>A0A2T5HBI0</accession>
<dbReference type="Gene3D" id="3.40.630.30">
    <property type="match status" value="1"/>
</dbReference>
<sequence length="151" mass="16867">MTETDITLRPFEVGDTEALSHIWRAASERAHPFFTSRQLDHQQELVESVYLPKAETWVALRGAVPLGFIGLLPQPGGAVIGGLFVAPEAQGQGIDRMLVAHARKLKYRLSLEVYETNHAARGFYARLGFRETGRREVDDNGLPFPLLKLDL</sequence>
<dbReference type="InterPro" id="IPR016181">
    <property type="entry name" value="Acyl_CoA_acyltransferase"/>
</dbReference>
<dbReference type="PANTHER" id="PTHR43800:SF1">
    <property type="entry name" value="PEPTIDYL-LYSINE N-ACETYLTRANSFERASE YJAB"/>
    <property type="match status" value="1"/>
</dbReference>
<gene>
    <name evidence="4" type="ORF">C8N42_11373</name>
</gene>
<evidence type="ECO:0000256" key="1">
    <source>
        <dbReference type="ARBA" id="ARBA00022679"/>
    </source>
</evidence>
<evidence type="ECO:0000313" key="4">
    <source>
        <dbReference type="EMBL" id="PTQ68930.1"/>
    </source>
</evidence>
<dbReference type="RefSeq" id="WP_107817432.1">
    <property type="nucleotide sequence ID" value="NZ_QAOH01000013.1"/>
</dbReference>
<comment type="caution">
    <text evidence="4">The sequence shown here is derived from an EMBL/GenBank/DDBJ whole genome shotgun (WGS) entry which is preliminary data.</text>
</comment>
<protein>
    <submittedName>
        <fullName evidence="4">Putative acetyltransferase</fullName>
    </submittedName>
</protein>
<dbReference type="GO" id="GO:0016747">
    <property type="term" value="F:acyltransferase activity, transferring groups other than amino-acyl groups"/>
    <property type="evidence" value="ECO:0007669"/>
    <property type="project" value="InterPro"/>
</dbReference>
<dbReference type="Proteomes" id="UP000244077">
    <property type="component" value="Unassembled WGS sequence"/>
</dbReference>
<reference evidence="4 5" key="1">
    <citation type="submission" date="2018-04" db="EMBL/GenBank/DDBJ databases">
        <title>Genomic Encyclopedia of Archaeal and Bacterial Type Strains, Phase II (KMG-II): from individual species to whole genera.</title>
        <authorList>
            <person name="Goeker M."/>
        </authorList>
    </citation>
    <scope>NUCLEOTIDE SEQUENCE [LARGE SCALE GENOMIC DNA]</scope>
    <source>
        <strain evidence="4 5">DSM 100434</strain>
    </source>
</reference>
<dbReference type="PANTHER" id="PTHR43800">
    <property type="entry name" value="PEPTIDYL-LYSINE N-ACETYLTRANSFERASE YJAB"/>
    <property type="match status" value="1"/>
</dbReference>
<organism evidence="4 5">
    <name type="scientific">Celeribacter persicus</name>
    <dbReference type="NCBI Taxonomy" id="1651082"/>
    <lineage>
        <taxon>Bacteria</taxon>
        <taxon>Pseudomonadati</taxon>
        <taxon>Pseudomonadota</taxon>
        <taxon>Alphaproteobacteria</taxon>
        <taxon>Rhodobacterales</taxon>
        <taxon>Roseobacteraceae</taxon>
        <taxon>Celeribacter</taxon>
    </lineage>
</organism>
<dbReference type="SUPFAM" id="SSF55729">
    <property type="entry name" value="Acyl-CoA N-acyltransferases (Nat)"/>
    <property type="match status" value="1"/>
</dbReference>
<dbReference type="EMBL" id="QAOH01000013">
    <property type="protein sequence ID" value="PTQ68930.1"/>
    <property type="molecule type" value="Genomic_DNA"/>
</dbReference>
<dbReference type="PROSITE" id="PS51186">
    <property type="entry name" value="GNAT"/>
    <property type="match status" value="1"/>
</dbReference>
<dbReference type="OrthoDB" id="7205533at2"/>
<dbReference type="AlphaFoldDB" id="A0A2T5HBI0"/>
<evidence type="ECO:0000313" key="5">
    <source>
        <dbReference type="Proteomes" id="UP000244077"/>
    </source>
</evidence>
<evidence type="ECO:0000259" key="3">
    <source>
        <dbReference type="PROSITE" id="PS51186"/>
    </source>
</evidence>
<proteinExistence type="predicted"/>